<comment type="caution">
    <text evidence="1">The sequence shown here is derived from an EMBL/GenBank/DDBJ whole genome shotgun (WGS) entry which is preliminary data.</text>
</comment>
<evidence type="ECO:0000313" key="2">
    <source>
        <dbReference type="Proteomes" id="UP001139410"/>
    </source>
</evidence>
<name>A0A9X1TVV9_9SPHN</name>
<dbReference type="RefSeq" id="WP_235067055.1">
    <property type="nucleotide sequence ID" value="NZ_JAKFGM010000001.1"/>
</dbReference>
<sequence>MSQDTLERPTSAPATTRADELLLERLQAIHQRSRETEWRKTTDQLDALRGEFAAEQREILSPEVREKIRGSIVRGGDPRGPGQRFQSLAKAREYGVDLIRLKSLHERLHGRFNEIVKGHTAFNIHENVVGSLADVLELPPILFFPPDPDKEKLFFPAYDGSWDRFEQNQASGDGTVTENFSYLDGSMARFGARLSAHNHDAGDIDLICAYREGGYLVPFKTLKAGILQVKADLTALLCRHHVSTYDEWGWSDFHATTRGRLIAAVFWNWEDNDPANEVSQDWFVAGLDCSGDGESFPGTSVQATPGERRIVNLFTSMAFPAGQNLWVYVGLSDRIYSWINDVSIDISIDSAWVLNSIAIRSL</sequence>
<proteinExistence type="predicted"/>
<dbReference type="AlphaFoldDB" id="A0A9X1TVV9"/>
<organism evidence="1 2">
    <name type="scientific">Sphingomonas cremea</name>
    <dbReference type="NCBI Taxonomy" id="2904799"/>
    <lineage>
        <taxon>Bacteria</taxon>
        <taxon>Pseudomonadati</taxon>
        <taxon>Pseudomonadota</taxon>
        <taxon>Alphaproteobacteria</taxon>
        <taxon>Sphingomonadales</taxon>
        <taxon>Sphingomonadaceae</taxon>
        <taxon>Sphingomonas</taxon>
    </lineage>
</organism>
<dbReference type="EMBL" id="JAKFGM010000001">
    <property type="protein sequence ID" value="MCF2514599.1"/>
    <property type="molecule type" value="Genomic_DNA"/>
</dbReference>
<dbReference type="Proteomes" id="UP001139410">
    <property type="component" value="Unassembled WGS sequence"/>
</dbReference>
<evidence type="ECO:0000313" key="1">
    <source>
        <dbReference type="EMBL" id="MCF2514599.1"/>
    </source>
</evidence>
<keyword evidence="2" id="KW-1185">Reference proteome</keyword>
<gene>
    <name evidence="1" type="ORF">LVY65_05905</name>
</gene>
<protein>
    <submittedName>
        <fullName evidence="1">Uncharacterized protein</fullName>
    </submittedName>
</protein>
<reference evidence="1" key="1">
    <citation type="submission" date="2022-01" db="EMBL/GenBank/DDBJ databases">
        <authorList>
            <person name="Jo J.-H."/>
            <person name="Im W.-T."/>
        </authorList>
    </citation>
    <scope>NUCLEOTIDE SEQUENCE</scope>
    <source>
        <strain evidence="1">G124</strain>
    </source>
</reference>
<accession>A0A9X1TVV9</accession>